<dbReference type="EMBL" id="CDMZ01000129">
    <property type="protein sequence ID" value="CEM07466.1"/>
    <property type="molecule type" value="Genomic_DNA"/>
</dbReference>
<feature type="compositionally biased region" description="Low complexity" evidence="1">
    <location>
        <begin position="52"/>
        <end position="74"/>
    </location>
</feature>
<dbReference type="AlphaFoldDB" id="A0A0G4F5Z3"/>
<accession>A0A0G4F5Z3</accession>
<protein>
    <submittedName>
        <fullName evidence="2">Uncharacterized protein</fullName>
    </submittedName>
</protein>
<sequence length="126" mass="13138">MSPLYLSELDATAAESELEEIFGFEALEDALLDSADLRVLVKGKGKERKGVSSKAPQVSAQAPQVSAQAPQVAPETSPLLKRKAESGASPAAGEMDQMVKRNRVNGEAEKGMPTQGVQEGQGEGAG</sequence>
<evidence type="ECO:0000313" key="2">
    <source>
        <dbReference type="EMBL" id="CEM07466.1"/>
    </source>
</evidence>
<organism evidence="2">
    <name type="scientific">Chromera velia CCMP2878</name>
    <dbReference type="NCBI Taxonomy" id="1169474"/>
    <lineage>
        <taxon>Eukaryota</taxon>
        <taxon>Sar</taxon>
        <taxon>Alveolata</taxon>
        <taxon>Colpodellida</taxon>
        <taxon>Chromeraceae</taxon>
        <taxon>Chromera</taxon>
    </lineage>
</organism>
<gene>
    <name evidence="2" type="ORF">Cvel_15244</name>
</gene>
<name>A0A0G4F5Z3_9ALVE</name>
<proteinExistence type="predicted"/>
<reference evidence="2" key="1">
    <citation type="submission" date="2014-11" db="EMBL/GenBank/DDBJ databases">
        <authorList>
            <person name="Otto D Thomas"/>
            <person name="Naeem Raeece"/>
        </authorList>
    </citation>
    <scope>NUCLEOTIDE SEQUENCE</scope>
</reference>
<evidence type="ECO:0000256" key="1">
    <source>
        <dbReference type="SAM" id="MobiDB-lite"/>
    </source>
</evidence>
<dbReference type="VEuPathDB" id="CryptoDB:Cvel_15244"/>
<feature type="region of interest" description="Disordered" evidence="1">
    <location>
        <begin position="44"/>
        <end position="126"/>
    </location>
</feature>